<evidence type="ECO:0000256" key="1">
    <source>
        <dbReference type="SAM" id="Phobius"/>
    </source>
</evidence>
<dbReference type="Proteomes" id="UP000095283">
    <property type="component" value="Unplaced"/>
</dbReference>
<keyword evidence="1" id="KW-1133">Transmembrane helix</keyword>
<protein>
    <submittedName>
        <fullName evidence="3">G_PROTEIN_RECEP_F1_2 domain-containing protein</fullName>
    </submittedName>
</protein>
<keyword evidence="1" id="KW-0812">Transmembrane</keyword>
<name>A0A1I7WDR9_HETBA</name>
<organism evidence="2 3">
    <name type="scientific">Heterorhabditis bacteriophora</name>
    <name type="common">Entomopathogenic nematode worm</name>
    <dbReference type="NCBI Taxonomy" id="37862"/>
    <lineage>
        <taxon>Eukaryota</taxon>
        <taxon>Metazoa</taxon>
        <taxon>Ecdysozoa</taxon>
        <taxon>Nematoda</taxon>
        <taxon>Chromadorea</taxon>
        <taxon>Rhabditida</taxon>
        <taxon>Rhabditina</taxon>
        <taxon>Rhabditomorpha</taxon>
        <taxon>Strongyloidea</taxon>
        <taxon>Heterorhabditidae</taxon>
        <taxon>Heterorhabditis</taxon>
    </lineage>
</organism>
<dbReference type="AlphaFoldDB" id="A0A1I7WDR9"/>
<evidence type="ECO:0000313" key="3">
    <source>
        <dbReference type="WBParaSite" id="Hba_03078"/>
    </source>
</evidence>
<keyword evidence="2" id="KW-1185">Reference proteome</keyword>
<proteinExistence type="predicted"/>
<feature type="transmembrane region" description="Helical" evidence="1">
    <location>
        <begin position="12"/>
        <end position="31"/>
    </location>
</feature>
<keyword evidence="1" id="KW-0472">Membrane</keyword>
<evidence type="ECO:0000313" key="2">
    <source>
        <dbReference type="Proteomes" id="UP000095283"/>
    </source>
</evidence>
<accession>A0A1I7WDR9</accession>
<reference evidence="3" key="1">
    <citation type="submission" date="2016-11" db="UniProtKB">
        <authorList>
            <consortium name="WormBaseParasite"/>
        </authorList>
    </citation>
    <scope>IDENTIFICATION</scope>
</reference>
<dbReference type="WBParaSite" id="Hba_03078">
    <property type="protein sequence ID" value="Hba_03078"/>
    <property type="gene ID" value="Hba_03078"/>
</dbReference>
<sequence length="47" mass="5554">MIDHRINRLIKFSIISELVICISMMFNLNAYSNITCTISFYNYCKQS</sequence>